<accession>A0ABV6N8X5</accession>
<evidence type="ECO:0000313" key="2">
    <source>
        <dbReference type="EMBL" id="MFC0548411.1"/>
    </source>
</evidence>
<comment type="caution">
    <text evidence="2">The sequence shown here is derived from an EMBL/GenBank/DDBJ whole genome shotgun (WGS) entry which is preliminary data.</text>
</comment>
<name>A0ABV6N8X5_9PSEU</name>
<reference evidence="2 3" key="1">
    <citation type="submission" date="2024-09" db="EMBL/GenBank/DDBJ databases">
        <authorList>
            <person name="Sun Q."/>
            <person name="Mori K."/>
        </authorList>
    </citation>
    <scope>NUCLEOTIDE SEQUENCE [LARGE SCALE GENOMIC DNA]</scope>
    <source>
        <strain evidence="2 3">TBRC 1432</strain>
    </source>
</reference>
<keyword evidence="3" id="KW-1185">Reference proteome</keyword>
<dbReference type="Proteomes" id="UP001589810">
    <property type="component" value="Unassembled WGS sequence"/>
</dbReference>
<sequence length="209" mass="22785">MLRFSLLRRSIGAVAVFLFVAVIALVGGTSTASASGANPDRVSHSAHRALRPSQAYPTFKSLDGGMCLDVNMSDNAKEAWVPLTVWDCNFGDNQQFALNSPGGTACCALINQASQKCMDAGDPGNTGQFWNGQDVGVFPCKTGIPPNQNFRWYDPGPNTLGYGEIRVGGKCVEIRVDSNNPYSPPNRGWKIQLWDCNGQSWQYWKLFSL</sequence>
<dbReference type="PROSITE" id="PS50231">
    <property type="entry name" value="RICIN_B_LECTIN"/>
    <property type="match status" value="1"/>
</dbReference>
<dbReference type="InterPro" id="IPR035992">
    <property type="entry name" value="Ricin_B-like_lectins"/>
</dbReference>
<dbReference type="Pfam" id="PF00652">
    <property type="entry name" value="Ricin_B_lectin"/>
    <property type="match status" value="1"/>
</dbReference>
<proteinExistence type="predicted"/>
<evidence type="ECO:0000313" key="3">
    <source>
        <dbReference type="Proteomes" id="UP001589810"/>
    </source>
</evidence>
<dbReference type="RefSeq" id="WP_273943810.1">
    <property type="nucleotide sequence ID" value="NZ_CP097263.1"/>
</dbReference>
<dbReference type="Gene3D" id="2.80.10.50">
    <property type="match status" value="2"/>
</dbReference>
<gene>
    <name evidence="2" type="ORF">ACFFH7_43375</name>
</gene>
<protein>
    <submittedName>
        <fullName evidence="2">RICIN domain-containing protein</fullName>
    </submittedName>
</protein>
<organism evidence="2 3">
    <name type="scientific">Kutzneria chonburiensis</name>
    <dbReference type="NCBI Taxonomy" id="1483604"/>
    <lineage>
        <taxon>Bacteria</taxon>
        <taxon>Bacillati</taxon>
        <taxon>Actinomycetota</taxon>
        <taxon>Actinomycetes</taxon>
        <taxon>Pseudonocardiales</taxon>
        <taxon>Pseudonocardiaceae</taxon>
        <taxon>Kutzneria</taxon>
    </lineage>
</organism>
<dbReference type="CDD" id="cd00161">
    <property type="entry name" value="beta-trefoil_Ricin-like"/>
    <property type="match status" value="1"/>
</dbReference>
<evidence type="ECO:0000259" key="1">
    <source>
        <dbReference type="SMART" id="SM00458"/>
    </source>
</evidence>
<dbReference type="SMART" id="SM00458">
    <property type="entry name" value="RICIN"/>
    <property type="match status" value="1"/>
</dbReference>
<dbReference type="EMBL" id="JBHLUD010000016">
    <property type="protein sequence ID" value="MFC0548411.1"/>
    <property type="molecule type" value="Genomic_DNA"/>
</dbReference>
<feature type="domain" description="Ricin B lectin" evidence="1">
    <location>
        <begin position="56"/>
        <end position="207"/>
    </location>
</feature>
<dbReference type="InterPro" id="IPR000772">
    <property type="entry name" value="Ricin_B_lectin"/>
</dbReference>
<dbReference type="SUPFAM" id="SSF50370">
    <property type="entry name" value="Ricin B-like lectins"/>
    <property type="match status" value="1"/>
</dbReference>